<proteinExistence type="inferred from homology"/>
<gene>
    <name evidence="7" type="ORF">ARMOST_00303</name>
</gene>
<dbReference type="Proteomes" id="UP000219338">
    <property type="component" value="Unassembled WGS sequence"/>
</dbReference>
<keyword evidence="3" id="KW-0645">Protease</keyword>
<feature type="chain" id="PRO_5012312263" evidence="6">
    <location>
        <begin position="24"/>
        <end position="512"/>
    </location>
</feature>
<feature type="signal peptide" evidence="6">
    <location>
        <begin position="1"/>
        <end position="23"/>
    </location>
</feature>
<organism evidence="7 8">
    <name type="scientific">Armillaria ostoyae</name>
    <name type="common">Armillaria root rot fungus</name>
    <dbReference type="NCBI Taxonomy" id="47428"/>
    <lineage>
        <taxon>Eukaryota</taxon>
        <taxon>Fungi</taxon>
        <taxon>Dikarya</taxon>
        <taxon>Basidiomycota</taxon>
        <taxon>Agaricomycotina</taxon>
        <taxon>Agaricomycetes</taxon>
        <taxon>Agaricomycetidae</taxon>
        <taxon>Agaricales</taxon>
        <taxon>Marasmiineae</taxon>
        <taxon>Physalacriaceae</taxon>
        <taxon>Armillaria</taxon>
    </lineage>
</organism>
<reference evidence="8" key="1">
    <citation type="journal article" date="2017" name="Nat. Ecol. Evol.">
        <title>Genome expansion and lineage-specific genetic innovations in the forest pathogenic fungi Armillaria.</title>
        <authorList>
            <person name="Sipos G."/>
            <person name="Prasanna A.N."/>
            <person name="Walter M.C."/>
            <person name="O'Connor E."/>
            <person name="Balint B."/>
            <person name="Krizsan K."/>
            <person name="Kiss B."/>
            <person name="Hess J."/>
            <person name="Varga T."/>
            <person name="Slot J."/>
            <person name="Riley R."/>
            <person name="Boka B."/>
            <person name="Rigling D."/>
            <person name="Barry K."/>
            <person name="Lee J."/>
            <person name="Mihaltcheva S."/>
            <person name="LaButti K."/>
            <person name="Lipzen A."/>
            <person name="Waldron R."/>
            <person name="Moloney N.M."/>
            <person name="Sperisen C."/>
            <person name="Kredics L."/>
            <person name="Vagvoelgyi C."/>
            <person name="Patrignani A."/>
            <person name="Fitzpatrick D."/>
            <person name="Nagy I."/>
            <person name="Doyle S."/>
            <person name="Anderson J.B."/>
            <person name="Grigoriev I.V."/>
            <person name="Gueldener U."/>
            <person name="Muensterkoetter M."/>
            <person name="Nagy L.G."/>
        </authorList>
    </citation>
    <scope>NUCLEOTIDE SEQUENCE [LARGE SCALE GENOMIC DNA]</scope>
    <source>
        <strain evidence="8">C18/9</strain>
    </source>
</reference>
<dbReference type="EMBL" id="FUEG01000001">
    <property type="protein sequence ID" value="SJK97053.1"/>
    <property type="molecule type" value="Genomic_DNA"/>
</dbReference>
<dbReference type="InterPro" id="IPR029058">
    <property type="entry name" value="AB_hydrolase_fold"/>
</dbReference>
<dbReference type="Gene3D" id="3.40.50.1820">
    <property type="entry name" value="alpha/beta hydrolase"/>
    <property type="match status" value="1"/>
</dbReference>
<dbReference type="InterPro" id="IPR001563">
    <property type="entry name" value="Peptidase_S10"/>
</dbReference>
<evidence type="ECO:0000313" key="8">
    <source>
        <dbReference type="Proteomes" id="UP000219338"/>
    </source>
</evidence>
<protein>
    <submittedName>
        <fullName evidence="7">Related to carboxypeptidase S1</fullName>
    </submittedName>
</protein>
<evidence type="ECO:0000256" key="5">
    <source>
        <dbReference type="ARBA" id="ARBA00023180"/>
    </source>
</evidence>
<dbReference type="Pfam" id="PF00450">
    <property type="entry name" value="Peptidase_S10"/>
    <property type="match status" value="1"/>
</dbReference>
<evidence type="ECO:0000256" key="6">
    <source>
        <dbReference type="SAM" id="SignalP"/>
    </source>
</evidence>
<keyword evidence="5" id="KW-0325">Glycoprotein</keyword>
<evidence type="ECO:0000256" key="3">
    <source>
        <dbReference type="ARBA" id="ARBA00022670"/>
    </source>
</evidence>
<dbReference type="SUPFAM" id="SSF53474">
    <property type="entry name" value="alpha/beta-Hydrolases"/>
    <property type="match status" value="1"/>
</dbReference>
<dbReference type="OrthoDB" id="443318at2759"/>
<dbReference type="Gene3D" id="1.10.287.410">
    <property type="match status" value="1"/>
</dbReference>
<keyword evidence="6" id="KW-0732">Signal</keyword>
<dbReference type="GO" id="GO:0004185">
    <property type="term" value="F:serine-type carboxypeptidase activity"/>
    <property type="evidence" value="ECO:0007669"/>
    <property type="project" value="InterPro"/>
</dbReference>
<evidence type="ECO:0000256" key="4">
    <source>
        <dbReference type="ARBA" id="ARBA00022801"/>
    </source>
</evidence>
<keyword evidence="2 7" id="KW-0121">Carboxypeptidase</keyword>
<dbReference type="PRINTS" id="PR00724">
    <property type="entry name" value="CRBOXYPTASEC"/>
</dbReference>
<accession>A0A284QKU3</accession>
<keyword evidence="8" id="KW-1185">Reference proteome</keyword>
<evidence type="ECO:0000256" key="1">
    <source>
        <dbReference type="ARBA" id="ARBA00009431"/>
    </source>
</evidence>
<dbReference type="OMA" id="MNYTWTT"/>
<dbReference type="PANTHER" id="PTHR11802:SF453">
    <property type="entry name" value="S1, PUTATIVE-RELATED"/>
    <property type="match status" value="1"/>
</dbReference>
<evidence type="ECO:0000256" key="2">
    <source>
        <dbReference type="ARBA" id="ARBA00022645"/>
    </source>
</evidence>
<keyword evidence="4" id="KW-0378">Hydrolase</keyword>
<dbReference type="AlphaFoldDB" id="A0A284QKU3"/>
<dbReference type="GO" id="GO:0006508">
    <property type="term" value="P:proteolysis"/>
    <property type="evidence" value="ECO:0007669"/>
    <property type="project" value="UniProtKB-KW"/>
</dbReference>
<comment type="similarity">
    <text evidence="1">Belongs to the peptidase S10 family.</text>
</comment>
<name>A0A284QKU3_ARMOS</name>
<dbReference type="PANTHER" id="PTHR11802">
    <property type="entry name" value="SERINE PROTEASE FAMILY S10 SERINE CARBOXYPEPTIDASE"/>
    <property type="match status" value="1"/>
</dbReference>
<dbReference type="GO" id="GO:0000324">
    <property type="term" value="C:fungal-type vacuole"/>
    <property type="evidence" value="ECO:0007669"/>
    <property type="project" value="TreeGrafter"/>
</dbReference>
<sequence length="512" mass="56505">MLSAFLFSFLFILNPFFLSFVLSQSVNYTTNSGICETTPGVSQYSGYIYFDDDEEDAMWFWFFQARSDPDNKPLTVWLNGGPGCSSLIGLFQEHGPCTVNEDSNSTTYNPYSWNNYTNMIYIDQPFGAGYSTGSTLVNSTDQAATYFWKAFQIFFADSTFSAYKDNEFVIATESYGARFGPVFTQYFQSQNAKIDSGALDAEKIVVSKLIISNGKHDPLIQMKSSITFAQDAPGYGPLANDTVLSDIQAAYNGNCSTALSDCNAGGNDTVCHDALVLCTHEVFAPTIGDRNPDDLRQNYTEQLTEEDEEDDYSDVFPPKYYSTYIRSSSVKKAIGAKGDFDQCDSSIKFRFSNGGETGRSFLSNLAELADAKEVDILIWAGDSDMKANWIGVHNCIAQMDWWGNTTFSNLNYTTLVLDGNYVGEYKIVPDGGVNFVRVFEAGHTMPAYQPKVAQTVFGRFVNGSNIGGIQESQSGDGGSGDGDSSDNSALSNDTLLWRWWIIGFSIYLLIAT</sequence>
<evidence type="ECO:0000313" key="7">
    <source>
        <dbReference type="EMBL" id="SJK97053.1"/>
    </source>
</evidence>